<dbReference type="PROSITE" id="PS51519">
    <property type="entry name" value="RWP_RK"/>
    <property type="match status" value="1"/>
</dbReference>
<evidence type="ECO:0000313" key="10">
    <source>
        <dbReference type="Proteomes" id="UP000001396"/>
    </source>
</evidence>
<sequence length="434" mass="48106">MPLSQEIDLQFLSKYFHLPINDVAKEIGVCATVLKKICRKNGIPRWPHRKIKSIDKMISNLENSTPKNSDEENRIKEEINSLKKKKAYLIKHPNILAIKSSIKQKEAELLNQKINENQFELESISSPMITQPIVTPNFSFLAAAATAASQQHHQQPVQIIQHHHHQQPSISISTVPSTSPVFESVRVSPSHHHHHLQQQQIPQSLSASSSPLSVSNEIMAPFCFSPVPSQSNSLNSSNSDLWKNHVESSPLQTLQNAAADLTRRSSSPSPLSQSNNNEASFIQLPKLNIPEFESMGNTLKTLEPVVWNALKDSNGADRLSPLQTSSSSLFSSAGGQQVVPLPSWFKAEHDSIFNNNSNNNTISQFNNSGEFTFSKSLPLPSPSSSHFNSGKGSHSPLAKRGEIRSVTRVDQLITEEDIHVPYGSPSSPINEYEY</sequence>
<evidence type="ECO:0000256" key="2">
    <source>
        <dbReference type="ARBA" id="ARBA00023015"/>
    </source>
</evidence>
<evidence type="ECO:0000259" key="8">
    <source>
        <dbReference type="PROSITE" id="PS51519"/>
    </source>
</evidence>
<dbReference type="GO" id="GO:0003677">
    <property type="term" value="F:DNA binding"/>
    <property type="evidence" value="ECO:0007669"/>
    <property type="project" value="UniProtKB-KW"/>
</dbReference>
<gene>
    <name evidence="9" type="ORF">PPL_09973</name>
</gene>
<feature type="compositionally biased region" description="Low complexity" evidence="7">
    <location>
        <begin position="265"/>
        <end position="277"/>
    </location>
</feature>
<accession>D3BPS9</accession>
<comment type="function">
    <text evidence="1">Putative transcription factor.</text>
</comment>
<dbReference type="GO" id="GO:0003700">
    <property type="term" value="F:DNA-binding transcription factor activity"/>
    <property type="evidence" value="ECO:0007669"/>
    <property type="project" value="InterPro"/>
</dbReference>
<feature type="region of interest" description="Disordered" evidence="7">
    <location>
        <begin position="257"/>
        <end position="277"/>
    </location>
</feature>
<dbReference type="InterPro" id="IPR044607">
    <property type="entry name" value="RKD-like"/>
</dbReference>
<keyword evidence="5" id="KW-0804">Transcription</keyword>
<dbReference type="AlphaFoldDB" id="D3BPS9"/>
<dbReference type="RefSeq" id="XP_020428345.1">
    <property type="nucleotide sequence ID" value="XM_020580760.1"/>
</dbReference>
<reference evidence="9 10" key="1">
    <citation type="journal article" date="2011" name="Genome Res.">
        <title>Phylogeny-wide analysis of social amoeba genomes highlights ancient origins for complex intercellular communication.</title>
        <authorList>
            <person name="Heidel A.J."/>
            <person name="Lawal H.M."/>
            <person name="Felder M."/>
            <person name="Schilde C."/>
            <person name="Helps N.R."/>
            <person name="Tunggal B."/>
            <person name="Rivero F."/>
            <person name="John U."/>
            <person name="Schleicher M."/>
            <person name="Eichinger L."/>
            <person name="Platzer M."/>
            <person name="Noegel A.A."/>
            <person name="Schaap P."/>
            <person name="Gloeckner G."/>
        </authorList>
    </citation>
    <scope>NUCLEOTIDE SEQUENCE [LARGE SCALE GENOMIC DNA]</scope>
    <source>
        <strain evidence="10">ATCC 26659 / Pp 5 / PN500</strain>
    </source>
</reference>
<keyword evidence="3" id="KW-0175">Coiled coil</keyword>
<proteinExistence type="predicted"/>
<evidence type="ECO:0000256" key="4">
    <source>
        <dbReference type="ARBA" id="ARBA00023125"/>
    </source>
</evidence>
<dbReference type="STRING" id="670386.D3BPS9"/>
<evidence type="ECO:0000256" key="3">
    <source>
        <dbReference type="ARBA" id="ARBA00023054"/>
    </source>
</evidence>
<keyword evidence="6" id="KW-0539">Nucleus</keyword>
<protein>
    <submittedName>
        <fullName evidence="9">RWP-RK domain-containing protein</fullName>
    </submittedName>
</protein>
<comment type="caution">
    <text evidence="9">The sequence shown here is derived from an EMBL/GenBank/DDBJ whole genome shotgun (WGS) entry which is preliminary data.</text>
</comment>
<dbReference type="PANTHER" id="PTHR46373:SF2">
    <property type="entry name" value="RWP-RK DOMAIN-CONTAINING PROTEIN"/>
    <property type="match status" value="1"/>
</dbReference>
<feature type="compositionally biased region" description="Low complexity" evidence="7">
    <location>
        <begin position="382"/>
        <end position="395"/>
    </location>
</feature>
<dbReference type="Pfam" id="PF02042">
    <property type="entry name" value="RWP-RK"/>
    <property type="match status" value="1"/>
</dbReference>
<dbReference type="EMBL" id="ADBJ01000047">
    <property type="protein sequence ID" value="EFA76212.1"/>
    <property type="molecule type" value="Genomic_DNA"/>
</dbReference>
<feature type="region of interest" description="Disordered" evidence="7">
    <location>
        <begin position="382"/>
        <end position="403"/>
    </location>
</feature>
<evidence type="ECO:0000256" key="5">
    <source>
        <dbReference type="ARBA" id="ARBA00023163"/>
    </source>
</evidence>
<evidence type="ECO:0000256" key="7">
    <source>
        <dbReference type="SAM" id="MobiDB-lite"/>
    </source>
</evidence>
<name>D3BPS9_HETP5</name>
<evidence type="ECO:0000313" key="9">
    <source>
        <dbReference type="EMBL" id="EFA76212.1"/>
    </source>
</evidence>
<feature type="region of interest" description="Disordered" evidence="7">
    <location>
        <begin position="183"/>
        <end position="210"/>
    </location>
</feature>
<dbReference type="GeneID" id="31365445"/>
<dbReference type="InParanoid" id="D3BPS9"/>
<dbReference type="PANTHER" id="PTHR46373">
    <property type="entry name" value="PROTEIN RKD4"/>
    <property type="match status" value="1"/>
</dbReference>
<keyword evidence="2" id="KW-0805">Transcription regulation</keyword>
<keyword evidence="10" id="KW-1185">Reference proteome</keyword>
<evidence type="ECO:0000256" key="1">
    <source>
        <dbReference type="ARBA" id="ARBA00004049"/>
    </source>
</evidence>
<feature type="domain" description="RWP-RK" evidence="8">
    <location>
        <begin position="1"/>
        <end position="74"/>
    </location>
</feature>
<keyword evidence="4" id="KW-0238">DNA-binding</keyword>
<feature type="compositionally biased region" description="Low complexity" evidence="7">
    <location>
        <begin position="197"/>
        <end position="210"/>
    </location>
</feature>
<organism evidence="9 10">
    <name type="scientific">Heterostelium pallidum (strain ATCC 26659 / Pp 5 / PN500)</name>
    <name type="common">Cellular slime mold</name>
    <name type="synonym">Polysphondylium pallidum</name>
    <dbReference type="NCBI Taxonomy" id="670386"/>
    <lineage>
        <taxon>Eukaryota</taxon>
        <taxon>Amoebozoa</taxon>
        <taxon>Evosea</taxon>
        <taxon>Eumycetozoa</taxon>
        <taxon>Dictyostelia</taxon>
        <taxon>Acytosteliales</taxon>
        <taxon>Acytosteliaceae</taxon>
        <taxon>Heterostelium</taxon>
    </lineage>
</organism>
<dbReference type="InterPro" id="IPR003035">
    <property type="entry name" value="RWP-RK_dom"/>
</dbReference>
<dbReference type="Proteomes" id="UP000001396">
    <property type="component" value="Unassembled WGS sequence"/>
</dbReference>
<evidence type="ECO:0000256" key="6">
    <source>
        <dbReference type="ARBA" id="ARBA00023242"/>
    </source>
</evidence>